<evidence type="ECO:0000256" key="2">
    <source>
        <dbReference type="ARBA" id="ARBA00025416"/>
    </source>
</evidence>
<protein>
    <recommendedName>
        <fullName evidence="3">Electron transfer flavoprotein alpha/beta-subunit N-terminal domain-containing protein</fullName>
    </recommendedName>
</protein>
<organism evidence="4 5">
    <name type="scientific">Rhizopogon vinicolor AM-OR11-026</name>
    <dbReference type="NCBI Taxonomy" id="1314800"/>
    <lineage>
        <taxon>Eukaryota</taxon>
        <taxon>Fungi</taxon>
        <taxon>Dikarya</taxon>
        <taxon>Basidiomycota</taxon>
        <taxon>Agaricomycotina</taxon>
        <taxon>Agaricomycetes</taxon>
        <taxon>Agaricomycetidae</taxon>
        <taxon>Boletales</taxon>
        <taxon>Suillineae</taxon>
        <taxon>Rhizopogonaceae</taxon>
        <taxon>Rhizopogon</taxon>
    </lineage>
</organism>
<dbReference type="InterPro" id="IPR014729">
    <property type="entry name" value="Rossmann-like_a/b/a_fold"/>
</dbReference>
<dbReference type="EMBL" id="KV448224">
    <property type="protein sequence ID" value="OAX40115.1"/>
    <property type="molecule type" value="Genomic_DNA"/>
</dbReference>
<dbReference type="STRING" id="1314800.A0A1B7N5I0"/>
<reference evidence="4 5" key="1">
    <citation type="submission" date="2016-06" db="EMBL/GenBank/DDBJ databases">
        <title>Comparative genomics of the ectomycorrhizal sister species Rhizopogon vinicolor and Rhizopogon vesiculosus (Basidiomycota: Boletales) reveals a divergence of the mating type B locus.</title>
        <authorList>
            <consortium name="DOE Joint Genome Institute"/>
            <person name="Mujic A.B."/>
            <person name="Kuo A."/>
            <person name="Tritt A."/>
            <person name="Lipzen A."/>
            <person name="Chen C."/>
            <person name="Johnson J."/>
            <person name="Sharma A."/>
            <person name="Barry K."/>
            <person name="Grigoriev I.V."/>
            <person name="Spatafora J.W."/>
        </authorList>
    </citation>
    <scope>NUCLEOTIDE SEQUENCE [LARGE SCALE GENOMIC DNA]</scope>
    <source>
        <strain evidence="4 5">AM-OR11-026</strain>
    </source>
</reference>
<dbReference type="Proteomes" id="UP000092154">
    <property type="component" value="Unassembled WGS sequence"/>
</dbReference>
<comment type="function">
    <text evidence="2">The electron transfer flavoprotein serves as a specific electron acceptor for several dehydrogenases, including five acyl-CoA dehydrogenases, glutaryl-CoA and sarcosine dehydrogenase. It transfers the electrons to the main mitochondrial respiratory chain via ETF-ubiquinone oxidoreductase (ETF dehydrogenase).</text>
</comment>
<dbReference type="InParanoid" id="A0A1B7N5I0"/>
<evidence type="ECO:0000313" key="4">
    <source>
        <dbReference type="EMBL" id="OAX40115.1"/>
    </source>
</evidence>
<comment type="subcellular location">
    <subcellularLocation>
        <location evidence="1">Mitochondrion matrix</location>
    </subcellularLocation>
</comment>
<gene>
    <name evidence="4" type="ORF">K503DRAFT_26324</name>
</gene>
<accession>A0A1B7N5I0</accession>
<dbReference type="OrthoDB" id="2691150at2759"/>
<feature type="domain" description="Electron transfer flavoprotein alpha/beta-subunit N-terminal" evidence="3">
    <location>
        <begin position="87"/>
        <end position="126"/>
    </location>
</feature>
<evidence type="ECO:0000259" key="3">
    <source>
        <dbReference type="Pfam" id="PF01012"/>
    </source>
</evidence>
<evidence type="ECO:0000256" key="1">
    <source>
        <dbReference type="ARBA" id="ARBA00004305"/>
    </source>
</evidence>
<dbReference type="Gene3D" id="3.40.50.620">
    <property type="entry name" value="HUPs"/>
    <property type="match status" value="1"/>
</dbReference>
<name>A0A1B7N5I0_9AGAM</name>
<dbReference type="GO" id="GO:0005759">
    <property type="term" value="C:mitochondrial matrix"/>
    <property type="evidence" value="ECO:0007669"/>
    <property type="project" value="UniProtKB-SubCell"/>
</dbReference>
<keyword evidence="5" id="KW-1185">Reference proteome</keyword>
<dbReference type="AlphaFoldDB" id="A0A1B7N5I0"/>
<dbReference type="SUPFAM" id="SSF52402">
    <property type="entry name" value="Adenine nucleotide alpha hydrolases-like"/>
    <property type="match status" value="1"/>
</dbReference>
<dbReference type="InterPro" id="IPR014730">
    <property type="entry name" value="ETF_a/b_N"/>
</dbReference>
<sequence>MSVWRLSIHYWDNARGRWYFEKLDSRFETEETCNSSSTPSEPRSCKFYKETFNVGQSPDTNMLRAPTSLLSRALARSYATAPSPHALVFLEHRQGDLESASLSALTAASQLGGQVTGLVVGSPDEVSFVIDKAKKYSFGLSQMEYR</sequence>
<proteinExistence type="predicted"/>
<evidence type="ECO:0000313" key="5">
    <source>
        <dbReference type="Proteomes" id="UP000092154"/>
    </source>
</evidence>
<dbReference type="Pfam" id="PF01012">
    <property type="entry name" value="ETF"/>
    <property type="match status" value="1"/>
</dbReference>